<protein>
    <recommendedName>
        <fullName evidence="2">EF-hand domain-containing protein</fullName>
    </recommendedName>
</protein>
<reference evidence="1" key="1">
    <citation type="submission" date="2018-06" db="EMBL/GenBank/DDBJ databases">
        <authorList>
            <person name="Zhirakovskaya E."/>
        </authorList>
    </citation>
    <scope>NUCLEOTIDE SEQUENCE</scope>
</reference>
<gene>
    <name evidence="1" type="ORF">MNBD_GAMMA13-2056</name>
</gene>
<evidence type="ECO:0000313" key="1">
    <source>
        <dbReference type="EMBL" id="VAW79962.1"/>
    </source>
</evidence>
<proteinExistence type="predicted"/>
<dbReference type="InterPro" id="IPR018247">
    <property type="entry name" value="EF_Hand_1_Ca_BS"/>
</dbReference>
<organism evidence="1">
    <name type="scientific">hydrothermal vent metagenome</name>
    <dbReference type="NCBI Taxonomy" id="652676"/>
    <lineage>
        <taxon>unclassified sequences</taxon>
        <taxon>metagenomes</taxon>
        <taxon>ecological metagenomes</taxon>
    </lineage>
</organism>
<accession>A0A3B0YX78</accession>
<dbReference type="AlphaFoldDB" id="A0A3B0YX78"/>
<sequence length="73" mass="7520">MKAKMLFTLLLTMMGGAVIAADAESTMTLDDAQQATGESAENVIAADANGDGLIDTVEFAALTTAEEKTTEGH</sequence>
<name>A0A3B0YX78_9ZZZZ</name>
<dbReference type="EMBL" id="UOFK01000207">
    <property type="protein sequence ID" value="VAW79962.1"/>
    <property type="molecule type" value="Genomic_DNA"/>
</dbReference>
<evidence type="ECO:0008006" key="2">
    <source>
        <dbReference type="Google" id="ProtNLM"/>
    </source>
</evidence>
<dbReference type="PROSITE" id="PS00018">
    <property type="entry name" value="EF_HAND_1"/>
    <property type="match status" value="1"/>
</dbReference>